<dbReference type="EMBL" id="MU006565">
    <property type="protein sequence ID" value="KAF2749952.1"/>
    <property type="molecule type" value="Genomic_DNA"/>
</dbReference>
<feature type="compositionally biased region" description="Low complexity" evidence="1">
    <location>
        <begin position="202"/>
        <end position="214"/>
    </location>
</feature>
<keyword evidence="3" id="KW-1185">Reference proteome</keyword>
<feature type="region of interest" description="Disordered" evidence="1">
    <location>
        <begin position="92"/>
        <end position="215"/>
    </location>
</feature>
<gene>
    <name evidence="2" type="ORF">M011DRAFT_456674</name>
</gene>
<accession>A0A6A6VH57</accession>
<name>A0A6A6VH57_9PLEO</name>
<feature type="compositionally biased region" description="Polar residues" evidence="1">
    <location>
        <begin position="182"/>
        <end position="192"/>
    </location>
</feature>
<dbReference type="Proteomes" id="UP000799440">
    <property type="component" value="Unassembled WGS sequence"/>
</dbReference>
<dbReference type="OrthoDB" id="5384020at2759"/>
<protein>
    <submittedName>
        <fullName evidence="2">Uncharacterized protein</fullName>
    </submittedName>
</protein>
<feature type="region of interest" description="Disordered" evidence="1">
    <location>
        <begin position="1"/>
        <end position="26"/>
    </location>
</feature>
<organism evidence="2 3">
    <name type="scientific">Sporormia fimetaria CBS 119925</name>
    <dbReference type="NCBI Taxonomy" id="1340428"/>
    <lineage>
        <taxon>Eukaryota</taxon>
        <taxon>Fungi</taxon>
        <taxon>Dikarya</taxon>
        <taxon>Ascomycota</taxon>
        <taxon>Pezizomycotina</taxon>
        <taxon>Dothideomycetes</taxon>
        <taxon>Pleosporomycetidae</taxon>
        <taxon>Pleosporales</taxon>
        <taxon>Sporormiaceae</taxon>
        <taxon>Sporormia</taxon>
    </lineage>
</organism>
<sequence length="402" mass="43277">MRELYKWQSDAGQTDGSSNGPSAVGRGRWDQLWQRRTAGSEQHCDLLFSCGGRRSRGASASTPTSARSRRIQPLVFRTHLPRTLHTHITRQLSTMSKGTNSPPLASPAATDRRRASVTGPFHDFFSRQNSNMGPTSPTSPYPGPITTAAAQAQRRRLSVTTMGLSPSSSFPPPLQTPRPRTGSLSSVNSGSVDESPFEDDNAPPSAAGSTPATPFARRLSFGARAMWDRMPKSEGQGNSNGRPSVHRKASSPPNARGRGLSISLPPPNISLEPTSSNPVSPSVAVSSSSPSVASPAVPSSVLPLVFAEHFKRHPSEVLGEHELTKVFSPTGEGYNFAENQRSRAERTSMSGAHPFHPTPAQQQNQRAKSVAVLEPPAREMPKQPKVPDAMQERILKGDFIMD</sequence>
<feature type="compositionally biased region" description="Low complexity" evidence="1">
    <location>
        <begin position="275"/>
        <end position="297"/>
    </location>
</feature>
<evidence type="ECO:0000313" key="3">
    <source>
        <dbReference type="Proteomes" id="UP000799440"/>
    </source>
</evidence>
<feature type="compositionally biased region" description="Polar residues" evidence="1">
    <location>
        <begin position="92"/>
        <end position="103"/>
    </location>
</feature>
<feature type="region of interest" description="Disordered" evidence="1">
    <location>
        <begin position="229"/>
        <end position="297"/>
    </location>
</feature>
<reference evidence="2" key="1">
    <citation type="journal article" date="2020" name="Stud. Mycol.">
        <title>101 Dothideomycetes genomes: a test case for predicting lifestyles and emergence of pathogens.</title>
        <authorList>
            <person name="Haridas S."/>
            <person name="Albert R."/>
            <person name="Binder M."/>
            <person name="Bloem J."/>
            <person name="Labutti K."/>
            <person name="Salamov A."/>
            <person name="Andreopoulos B."/>
            <person name="Baker S."/>
            <person name="Barry K."/>
            <person name="Bills G."/>
            <person name="Bluhm B."/>
            <person name="Cannon C."/>
            <person name="Castanera R."/>
            <person name="Culley D."/>
            <person name="Daum C."/>
            <person name="Ezra D."/>
            <person name="Gonzalez J."/>
            <person name="Henrissat B."/>
            <person name="Kuo A."/>
            <person name="Liang C."/>
            <person name="Lipzen A."/>
            <person name="Lutzoni F."/>
            <person name="Magnuson J."/>
            <person name="Mondo S."/>
            <person name="Nolan M."/>
            <person name="Ohm R."/>
            <person name="Pangilinan J."/>
            <person name="Park H.-J."/>
            <person name="Ramirez L."/>
            <person name="Alfaro M."/>
            <person name="Sun H."/>
            <person name="Tritt A."/>
            <person name="Yoshinaga Y."/>
            <person name="Zwiers L.-H."/>
            <person name="Turgeon B."/>
            <person name="Goodwin S."/>
            <person name="Spatafora J."/>
            <person name="Crous P."/>
            <person name="Grigoriev I."/>
        </authorList>
    </citation>
    <scope>NUCLEOTIDE SEQUENCE</scope>
    <source>
        <strain evidence="2">CBS 119925</strain>
    </source>
</reference>
<proteinExistence type="predicted"/>
<feature type="region of interest" description="Disordered" evidence="1">
    <location>
        <begin position="345"/>
        <end position="402"/>
    </location>
</feature>
<feature type="compositionally biased region" description="Polar residues" evidence="1">
    <location>
        <begin position="10"/>
        <end position="21"/>
    </location>
</feature>
<evidence type="ECO:0000256" key="1">
    <source>
        <dbReference type="SAM" id="MobiDB-lite"/>
    </source>
</evidence>
<evidence type="ECO:0000313" key="2">
    <source>
        <dbReference type="EMBL" id="KAF2749952.1"/>
    </source>
</evidence>
<dbReference type="AlphaFoldDB" id="A0A6A6VH57"/>